<accession>F8GSX1</accession>
<reference evidence="1 2" key="1">
    <citation type="journal article" date="2011" name="J. Bacteriol.">
        <title>Complete genome sequence of the type strain Cupriavidus necator N-1.</title>
        <authorList>
            <person name="Poehlein A."/>
            <person name="Kusian B."/>
            <person name="Friedrich B."/>
            <person name="Daniel R."/>
            <person name="Bowien B."/>
        </authorList>
    </citation>
    <scope>NUCLEOTIDE SEQUENCE [LARGE SCALE GENOMIC DNA]</scope>
    <source>
        <strain evidence="2">ATCC 43291 / DSM 13513 / CCUG 52238 / LMG 8453 / N-1</strain>
    </source>
</reference>
<dbReference type="KEGG" id="cnc:CNE_2c21490"/>
<proteinExistence type="predicted"/>
<sequence length="103" mass="11469">MFCACTHVSLSPCHLKGRAGLRGAGGSSYFLVRGGPQTENSGQVNQITGVFVAEFVVKIRKDCWRRERRYPCAQLCGSMVLPYWHGSGPRLRLNLTRRSPSRS</sequence>
<protein>
    <submittedName>
        <fullName evidence="1">Uncharacterized protein</fullName>
    </submittedName>
</protein>
<dbReference type="HOGENOM" id="CLU_2259074_0_0_4"/>
<dbReference type="EMBL" id="CP002878">
    <property type="protein sequence ID" value="AEI81099.1"/>
    <property type="molecule type" value="Genomic_DNA"/>
</dbReference>
<dbReference type="AlphaFoldDB" id="F8GSX1"/>
<organism evidence="1 2">
    <name type="scientific">Cupriavidus necator (strain ATCC 43291 / DSM 13513 / CCUG 52238 / LMG 8453 / N-1)</name>
    <name type="common">Ralstonia eutropha</name>
    <dbReference type="NCBI Taxonomy" id="1042878"/>
    <lineage>
        <taxon>Bacteria</taxon>
        <taxon>Pseudomonadati</taxon>
        <taxon>Pseudomonadota</taxon>
        <taxon>Betaproteobacteria</taxon>
        <taxon>Burkholderiales</taxon>
        <taxon>Burkholderiaceae</taxon>
        <taxon>Cupriavidus</taxon>
    </lineage>
</organism>
<evidence type="ECO:0000313" key="1">
    <source>
        <dbReference type="EMBL" id="AEI81099.1"/>
    </source>
</evidence>
<name>F8GSX1_CUPNN</name>
<gene>
    <name evidence="1" type="ordered locus">CNE_2c21490</name>
</gene>
<evidence type="ECO:0000313" key="2">
    <source>
        <dbReference type="Proteomes" id="UP000006798"/>
    </source>
</evidence>
<dbReference type="Proteomes" id="UP000006798">
    <property type="component" value="Chromosome 2"/>
</dbReference>